<dbReference type="PANTHER" id="PTHR16771:SF0">
    <property type="entry name" value="26S PROTEASOME COMPLEX SUBUNIT SEM1"/>
    <property type="match status" value="1"/>
</dbReference>
<keyword evidence="5" id="KW-1185">Reference proteome</keyword>
<dbReference type="GO" id="GO:0005634">
    <property type="term" value="C:nucleus"/>
    <property type="evidence" value="ECO:0007669"/>
    <property type="project" value="UniProtKB-SubCell"/>
</dbReference>
<dbReference type="GO" id="GO:0000724">
    <property type="term" value="P:double-strand break repair via homologous recombination"/>
    <property type="evidence" value="ECO:0007669"/>
    <property type="project" value="TreeGrafter"/>
</dbReference>
<dbReference type="EMBL" id="KV454436">
    <property type="protein sequence ID" value="ODQ78216.1"/>
    <property type="molecule type" value="Genomic_DNA"/>
</dbReference>
<dbReference type="GeneID" id="30147450"/>
<dbReference type="PANTHER" id="PTHR16771">
    <property type="entry name" value="26 PROTEASOME COMPLEX SUBUNIT DSS1"/>
    <property type="match status" value="1"/>
</dbReference>
<keyword evidence="2" id="KW-0539">Nucleus</keyword>
<evidence type="ECO:0000313" key="4">
    <source>
        <dbReference type="EMBL" id="ODQ78216.1"/>
    </source>
</evidence>
<organism evidence="4 5">
    <name type="scientific">Babjeviella inositovora NRRL Y-12698</name>
    <dbReference type="NCBI Taxonomy" id="984486"/>
    <lineage>
        <taxon>Eukaryota</taxon>
        <taxon>Fungi</taxon>
        <taxon>Dikarya</taxon>
        <taxon>Ascomycota</taxon>
        <taxon>Saccharomycotina</taxon>
        <taxon>Pichiomycetes</taxon>
        <taxon>Serinales incertae sedis</taxon>
        <taxon>Babjeviella</taxon>
    </lineage>
</organism>
<evidence type="ECO:0000256" key="1">
    <source>
        <dbReference type="ARBA" id="ARBA00034491"/>
    </source>
</evidence>
<gene>
    <name evidence="4" type="ORF">BABINDRAFT_162882</name>
</gene>
<feature type="compositionally biased region" description="Acidic residues" evidence="3">
    <location>
        <begin position="12"/>
        <end position="29"/>
    </location>
</feature>
<dbReference type="STRING" id="984486.A0A1E3QKI4"/>
<dbReference type="GO" id="GO:0008541">
    <property type="term" value="C:proteasome regulatory particle, lid subcomplex"/>
    <property type="evidence" value="ECO:0007669"/>
    <property type="project" value="UniProtKB-UniRule"/>
</dbReference>
<dbReference type="AlphaFoldDB" id="A0A1E3QKI4"/>
<dbReference type="GO" id="GO:0006406">
    <property type="term" value="P:mRNA export from nucleus"/>
    <property type="evidence" value="ECO:0007669"/>
    <property type="project" value="UniProtKB-UniRule"/>
</dbReference>
<dbReference type="GO" id="GO:0043248">
    <property type="term" value="P:proteasome assembly"/>
    <property type="evidence" value="ECO:0007669"/>
    <property type="project" value="UniProtKB-UniRule"/>
</dbReference>
<comment type="similarity">
    <text evidence="1 2">Belongs to the DSS1/SEM1 family.</text>
</comment>
<accession>A0A1E3QKI4</accession>
<evidence type="ECO:0000256" key="2">
    <source>
        <dbReference type="RuleBase" id="RU369057"/>
    </source>
</evidence>
<comment type="function">
    <text evidence="2">Component of the 26S proteasome, a multiprotein complex involved in the ATP-dependent degradation of ubiquitinated proteins.</text>
</comment>
<evidence type="ECO:0000256" key="3">
    <source>
        <dbReference type="SAM" id="MobiDB-lite"/>
    </source>
</evidence>
<reference evidence="5" key="1">
    <citation type="submission" date="2016-05" db="EMBL/GenBank/DDBJ databases">
        <title>Comparative genomics of biotechnologically important yeasts.</title>
        <authorList>
            <consortium name="DOE Joint Genome Institute"/>
            <person name="Riley R."/>
            <person name="Haridas S."/>
            <person name="Wolfe K.H."/>
            <person name="Lopes M.R."/>
            <person name="Hittinger C.T."/>
            <person name="Goker M."/>
            <person name="Salamov A."/>
            <person name="Wisecaver J."/>
            <person name="Long T.M."/>
            <person name="Aerts A.L."/>
            <person name="Barry K."/>
            <person name="Choi C."/>
            <person name="Clum A."/>
            <person name="Coughlan A.Y."/>
            <person name="Deshpande S."/>
            <person name="Douglass A.P."/>
            <person name="Hanson S.J."/>
            <person name="Klenk H.-P."/>
            <person name="Labutti K."/>
            <person name="Lapidus A."/>
            <person name="Lindquist E."/>
            <person name="Lipzen A."/>
            <person name="Meier-Kolthoff J.P."/>
            <person name="Ohm R.A."/>
            <person name="Otillar R.P."/>
            <person name="Pangilinan J."/>
            <person name="Peng Y."/>
            <person name="Rokas A."/>
            <person name="Rosa C.A."/>
            <person name="Scheuner C."/>
            <person name="Sibirny A.A."/>
            <person name="Slot J.C."/>
            <person name="Stielow J.B."/>
            <person name="Sun H."/>
            <person name="Kurtzman C.P."/>
            <person name="Blackwell M."/>
            <person name="Grigoriev I.V."/>
            <person name="Jeffries T.W."/>
        </authorList>
    </citation>
    <scope>NUCLEOTIDE SEQUENCE [LARGE SCALE GENOMIC DNA]</scope>
    <source>
        <strain evidence="5">NRRL Y-12698</strain>
    </source>
</reference>
<dbReference type="RefSeq" id="XP_018983544.1">
    <property type="nucleotide sequence ID" value="XM_019129597.1"/>
</dbReference>
<protein>
    <recommendedName>
        <fullName evidence="2">26S proteasome complex subunit SEM1</fullName>
    </recommendedName>
</protein>
<feature type="non-terminal residue" evidence="4">
    <location>
        <position position="1"/>
    </location>
</feature>
<proteinExistence type="inferred from homology"/>
<dbReference type="InterPro" id="IPR007834">
    <property type="entry name" value="DSS1_SEM1"/>
</dbReference>
<dbReference type="Proteomes" id="UP000094336">
    <property type="component" value="Unassembled WGS sequence"/>
</dbReference>
<comment type="subcellular location">
    <subcellularLocation>
        <location evidence="2">Nucleus</location>
    </subcellularLocation>
</comment>
<keyword evidence="2" id="KW-0647">Proteasome</keyword>
<evidence type="ECO:0000313" key="5">
    <source>
        <dbReference type="Proteomes" id="UP000094336"/>
    </source>
</evidence>
<sequence length="70" mass="8590">MAELQDQYKALEEDDEFEDFPVDNWDDEQTISKDQQNQLWNEDWDDDDNHDDFSQKLKYVTNKNLANPWY</sequence>
<dbReference type="SMART" id="SM01385">
    <property type="entry name" value="DSS1_SEM1"/>
    <property type="match status" value="1"/>
</dbReference>
<feature type="region of interest" description="Disordered" evidence="3">
    <location>
        <begin position="1"/>
        <end position="47"/>
    </location>
</feature>
<dbReference type="Pfam" id="PF05160">
    <property type="entry name" value="DSS1_SEM1"/>
    <property type="match status" value="1"/>
</dbReference>
<name>A0A1E3QKI4_9ASCO</name>